<name>A0A371G109_MUCPR</name>
<protein>
    <recommendedName>
        <fullName evidence="3">Reverse transcriptase domain-containing protein</fullName>
    </recommendedName>
</protein>
<keyword evidence="2" id="KW-1185">Reference proteome</keyword>
<dbReference type="PANTHER" id="PTHR35046:SF26">
    <property type="entry name" value="RNA-DIRECTED DNA POLYMERASE"/>
    <property type="match status" value="1"/>
</dbReference>
<proteinExistence type="predicted"/>
<dbReference type="EMBL" id="QJKJ01007105">
    <property type="protein sequence ID" value="RDX84254.1"/>
    <property type="molecule type" value="Genomic_DNA"/>
</dbReference>
<dbReference type="Gene3D" id="3.10.10.10">
    <property type="entry name" value="HIV Type 1 Reverse Transcriptase, subunit A, domain 1"/>
    <property type="match status" value="1"/>
</dbReference>
<gene>
    <name evidence="1" type="ORF">CR513_34731</name>
</gene>
<feature type="non-terminal residue" evidence="1">
    <location>
        <position position="1"/>
    </location>
</feature>
<evidence type="ECO:0000313" key="1">
    <source>
        <dbReference type="EMBL" id="RDX84254.1"/>
    </source>
</evidence>
<reference evidence="1" key="1">
    <citation type="submission" date="2018-05" db="EMBL/GenBank/DDBJ databases">
        <title>Draft genome of Mucuna pruriens seed.</title>
        <authorList>
            <person name="Nnadi N.E."/>
            <person name="Vos R."/>
            <person name="Hasami M.H."/>
            <person name="Devisetty U.K."/>
            <person name="Aguiy J.C."/>
        </authorList>
    </citation>
    <scope>NUCLEOTIDE SEQUENCE [LARGE SCALE GENOMIC DNA]</scope>
    <source>
        <strain evidence="1">JCA_2017</strain>
    </source>
</reference>
<dbReference type="OrthoDB" id="437338at2759"/>
<dbReference type="Proteomes" id="UP000257109">
    <property type="component" value="Unassembled WGS sequence"/>
</dbReference>
<dbReference type="Gene3D" id="3.30.70.270">
    <property type="match status" value="1"/>
</dbReference>
<dbReference type="InterPro" id="IPR043128">
    <property type="entry name" value="Rev_trsase/Diguanyl_cyclase"/>
</dbReference>
<evidence type="ECO:0000313" key="2">
    <source>
        <dbReference type="Proteomes" id="UP000257109"/>
    </source>
</evidence>
<accession>A0A371G109</accession>
<comment type="caution">
    <text evidence="1">The sequence shown here is derived from an EMBL/GenBank/DDBJ whole genome shotgun (WGS) entry which is preliminary data.</text>
</comment>
<dbReference type="PANTHER" id="PTHR35046">
    <property type="entry name" value="ZINC KNUCKLE (CCHC-TYPE) FAMILY PROTEIN"/>
    <property type="match status" value="1"/>
</dbReference>
<evidence type="ECO:0008006" key="3">
    <source>
        <dbReference type="Google" id="ProtNLM"/>
    </source>
</evidence>
<sequence>MNVTNGGLDEIELCRTITIKCLKNALSTALLKEFKDMFPDDIPSELPPLREIEHHIDLSLGESFPNKDAYMTNLEDGKEYKSNYLIPYLDDLLDELHGSQMFFKIDLKSGYHQIWVRKGNEWKTTKDKIWAL</sequence>
<dbReference type="SUPFAM" id="SSF56672">
    <property type="entry name" value="DNA/RNA polymerases"/>
    <property type="match status" value="1"/>
</dbReference>
<dbReference type="InterPro" id="IPR043502">
    <property type="entry name" value="DNA/RNA_pol_sf"/>
</dbReference>
<dbReference type="AlphaFoldDB" id="A0A371G109"/>
<organism evidence="1 2">
    <name type="scientific">Mucuna pruriens</name>
    <name type="common">Velvet bean</name>
    <name type="synonym">Dolichos pruriens</name>
    <dbReference type="NCBI Taxonomy" id="157652"/>
    <lineage>
        <taxon>Eukaryota</taxon>
        <taxon>Viridiplantae</taxon>
        <taxon>Streptophyta</taxon>
        <taxon>Embryophyta</taxon>
        <taxon>Tracheophyta</taxon>
        <taxon>Spermatophyta</taxon>
        <taxon>Magnoliopsida</taxon>
        <taxon>eudicotyledons</taxon>
        <taxon>Gunneridae</taxon>
        <taxon>Pentapetalae</taxon>
        <taxon>rosids</taxon>
        <taxon>fabids</taxon>
        <taxon>Fabales</taxon>
        <taxon>Fabaceae</taxon>
        <taxon>Papilionoideae</taxon>
        <taxon>50 kb inversion clade</taxon>
        <taxon>NPAAA clade</taxon>
        <taxon>indigoferoid/millettioid clade</taxon>
        <taxon>Phaseoleae</taxon>
        <taxon>Mucuna</taxon>
    </lineage>
</organism>